<dbReference type="SUPFAM" id="SSF55874">
    <property type="entry name" value="ATPase domain of HSP90 chaperone/DNA topoisomerase II/histidine kinase"/>
    <property type="match status" value="1"/>
</dbReference>
<reference evidence="3 4" key="1">
    <citation type="journal article" date="2017" name="Genome Med.">
        <title>A novel Ruminococcus gnavus clade enriched in inflammatory bowel disease patients.</title>
        <authorList>
            <person name="Hall A.B."/>
            <person name="Yassour M."/>
            <person name="Sauk J."/>
            <person name="Garner A."/>
            <person name="Jiang X."/>
            <person name="Arthur T."/>
            <person name="Lagoudas G.K."/>
            <person name="Vatanen T."/>
            <person name="Fornelos N."/>
            <person name="Wilson R."/>
            <person name="Bertha M."/>
            <person name="Cohen M."/>
            <person name="Garber J."/>
            <person name="Khalili H."/>
            <person name="Gevers D."/>
            <person name="Ananthakrishnan A.N."/>
            <person name="Kugathasan S."/>
            <person name="Lander E.S."/>
            <person name="Blainey P."/>
            <person name="Vlamakis H."/>
            <person name="Xavier R.J."/>
            <person name="Huttenhower C."/>
        </authorList>
    </citation>
    <scope>NUCLEOTIDE SEQUENCE [LARGE SCALE GENOMIC DNA]</scope>
    <source>
        <strain evidence="3 4">RJX1124</strain>
    </source>
</reference>
<dbReference type="PANTHER" id="PTHR40448">
    <property type="entry name" value="TWO-COMPONENT SENSOR HISTIDINE KINASE"/>
    <property type="match status" value="1"/>
</dbReference>
<dbReference type="Gene3D" id="3.30.565.10">
    <property type="entry name" value="Histidine kinase-like ATPase, C-terminal domain"/>
    <property type="match status" value="1"/>
</dbReference>
<evidence type="ECO:0000313" key="3">
    <source>
        <dbReference type="EMBL" id="PLT72577.1"/>
    </source>
</evidence>
<name>A0A2N5PBP2_MEDGN</name>
<dbReference type="Proteomes" id="UP000234891">
    <property type="component" value="Unassembled WGS sequence"/>
</dbReference>
<proteinExistence type="predicted"/>
<keyword evidence="1" id="KW-1133">Transmembrane helix</keyword>
<keyword evidence="1" id="KW-0472">Membrane</keyword>
<accession>A0A2N5PBP2</accession>
<dbReference type="InterPro" id="IPR036890">
    <property type="entry name" value="HATPase_C_sf"/>
</dbReference>
<protein>
    <recommendedName>
        <fullName evidence="2">Sensor histidine kinase NatK-like C-terminal domain-containing protein</fullName>
    </recommendedName>
</protein>
<evidence type="ECO:0000313" key="4">
    <source>
        <dbReference type="Proteomes" id="UP000234891"/>
    </source>
</evidence>
<evidence type="ECO:0000259" key="2">
    <source>
        <dbReference type="Pfam" id="PF14501"/>
    </source>
</evidence>
<organism evidence="3 4">
    <name type="scientific">Mediterraneibacter gnavus</name>
    <name type="common">Ruminococcus gnavus</name>
    <dbReference type="NCBI Taxonomy" id="33038"/>
    <lineage>
        <taxon>Bacteria</taxon>
        <taxon>Bacillati</taxon>
        <taxon>Bacillota</taxon>
        <taxon>Clostridia</taxon>
        <taxon>Lachnospirales</taxon>
        <taxon>Lachnospiraceae</taxon>
        <taxon>Mediterraneibacter</taxon>
    </lineage>
</organism>
<dbReference type="AlphaFoldDB" id="A0A2N5PBP2"/>
<dbReference type="GO" id="GO:0042802">
    <property type="term" value="F:identical protein binding"/>
    <property type="evidence" value="ECO:0007669"/>
    <property type="project" value="TreeGrafter"/>
</dbReference>
<dbReference type="PANTHER" id="PTHR40448:SF1">
    <property type="entry name" value="TWO-COMPONENT SENSOR HISTIDINE KINASE"/>
    <property type="match status" value="1"/>
</dbReference>
<dbReference type="InterPro" id="IPR032834">
    <property type="entry name" value="NatK-like_C"/>
</dbReference>
<feature type="transmembrane region" description="Helical" evidence="1">
    <location>
        <begin position="65"/>
        <end position="81"/>
    </location>
</feature>
<sequence length="430" mass="49871">MSTTQLLIFLFERIDNISQFIAGFYFLRCLDCCLERRKGKLLFFITWIVCSAIASFVIFPQDATNITGIFLLFLLLNLVLYHGKWIIKLSMILILLPISAALNLLVMDIGRYLFFLYFTEQDALENTIFSTLFYSIAVIFWIVFYRLFHKNLTEIRNTFTKRAWYMISIICAASFVGIFTCVYFSPDTTWYIWPCAFACIITNIGSIRLAAYLADGIHADLERKNLQLQKNYYEELEQNQKQIRKFRHDMNNHLSVVGYLLQKGELQKARDYFDKISVYMQTANRKFCENSVVNAVLNAKYNLMTDAKIDGFFHISIDKLLFIDDVSLCTLFANTLDNAIEACQKIEAPDRRKLELKCRYTENGYFSLELINSKINEIVVQKNQYISDKEDKSAHGIGISSIRDIVEKYEGTLDISYDDTSFKVVILIGG</sequence>
<dbReference type="Pfam" id="PF14501">
    <property type="entry name" value="HATPase_c_5"/>
    <property type="match status" value="1"/>
</dbReference>
<dbReference type="CDD" id="cd16935">
    <property type="entry name" value="HATPase_AgrC-ComD-like"/>
    <property type="match status" value="1"/>
</dbReference>
<feature type="transmembrane region" description="Helical" evidence="1">
    <location>
        <begin position="191"/>
        <end position="214"/>
    </location>
</feature>
<keyword evidence="1" id="KW-0812">Transmembrane</keyword>
<feature type="transmembrane region" description="Helical" evidence="1">
    <location>
        <begin position="39"/>
        <end position="59"/>
    </location>
</feature>
<dbReference type="EMBL" id="NIHS01000012">
    <property type="protein sequence ID" value="PLT72577.1"/>
    <property type="molecule type" value="Genomic_DNA"/>
</dbReference>
<feature type="transmembrane region" description="Helical" evidence="1">
    <location>
        <begin position="127"/>
        <end position="148"/>
    </location>
</feature>
<feature type="domain" description="Sensor histidine kinase NatK-like C-terminal" evidence="2">
    <location>
        <begin position="326"/>
        <end position="428"/>
    </location>
</feature>
<feature type="transmembrane region" description="Helical" evidence="1">
    <location>
        <begin position="93"/>
        <end position="115"/>
    </location>
</feature>
<gene>
    <name evidence="3" type="ORF">CDL26_08650</name>
</gene>
<comment type="caution">
    <text evidence="3">The sequence shown here is derived from an EMBL/GenBank/DDBJ whole genome shotgun (WGS) entry which is preliminary data.</text>
</comment>
<dbReference type="RefSeq" id="WP_101870695.1">
    <property type="nucleotide sequence ID" value="NZ_NIHS01000012.1"/>
</dbReference>
<dbReference type="Gene3D" id="1.10.287.130">
    <property type="match status" value="1"/>
</dbReference>
<evidence type="ECO:0000256" key="1">
    <source>
        <dbReference type="SAM" id="Phobius"/>
    </source>
</evidence>
<feature type="transmembrane region" description="Helical" evidence="1">
    <location>
        <begin position="163"/>
        <end position="185"/>
    </location>
</feature>